<dbReference type="CDD" id="cd00085">
    <property type="entry name" value="HNHc"/>
    <property type="match status" value="1"/>
</dbReference>
<evidence type="ECO:0000313" key="2">
    <source>
        <dbReference type="Proteomes" id="UP000321580"/>
    </source>
</evidence>
<evidence type="ECO:0008006" key="3">
    <source>
        <dbReference type="Google" id="ProtNLM"/>
    </source>
</evidence>
<dbReference type="EMBL" id="VOOR01000047">
    <property type="protein sequence ID" value="TXB61720.1"/>
    <property type="molecule type" value="Genomic_DNA"/>
</dbReference>
<dbReference type="AlphaFoldDB" id="A0A5C6RJ58"/>
<accession>A0A5C6RJ58</accession>
<evidence type="ECO:0000313" key="1">
    <source>
        <dbReference type="EMBL" id="TXB61720.1"/>
    </source>
</evidence>
<protein>
    <recommendedName>
        <fullName evidence="3">TIGR02646 family protein</fullName>
    </recommendedName>
</protein>
<organism evidence="1 2">
    <name type="scientific">Phaeodactylibacter luteus</name>
    <dbReference type="NCBI Taxonomy" id="1564516"/>
    <lineage>
        <taxon>Bacteria</taxon>
        <taxon>Pseudomonadati</taxon>
        <taxon>Bacteroidota</taxon>
        <taxon>Saprospiria</taxon>
        <taxon>Saprospirales</taxon>
        <taxon>Haliscomenobacteraceae</taxon>
        <taxon>Phaeodactylibacter</taxon>
    </lineage>
</organism>
<gene>
    <name evidence="1" type="ORF">FRY97_17630</name>
</gene>
<keyword evidence="2" id="KW-1185">Reference proteome</keyword>
<dbReference type="Proteomes" id="UP000321580">
    <property type="component" value="Unassembled WGS sequence"/>
</dbReference>
<dbReference type="RefSeq" id="WP_147168889.1">
    <property type="nucleotide sequence ID" value="NZ_VOOR01000047.1"/>
</dbReference>
<dbReference type="InterPro" id="IPR003615">
    <property type="entry name" value="HNH_nuc"/>
</dbReference>
<name>A0A5C6RJ58_9BACT</name>
<dbReference type="Gene3D" id="1.10.30.50">
    <property type="match status" value="1"/>
</dbReference>
<reference evidence="1 2" key="1">
    <citation type="submission" date="2019-08" db="EMBL/GenBank/DDBJ databases">
        <title>Genome of Phaeodactylibacter luteus.</title>
        <authorList>
            <person name="Bowman J.P."/>
        </authorList>
    </citation>
    <scope>NUCLEOTIDE SEQUENCE [LARGE SCALE GENOMIC DNA]</scope>
    <source>
        <strain evidence="1 2">KCTC 42180</strain>
    </source>
</reference>
<dbReference type="OrthoDB" id="5918473at2"/>
<comment type="caution">
    <text evidence="1">The sequence shown here is derived from an EMBL/GenBank/DDBJ whole genome shotgun (WGS) entry which is preliminary data.</text>
</comment>
<sequence length="268" mass="30526">MIQLPDKSLSDATLAALAGYQQEVDGAGGYAERVDKAKAIWPSRRQNQPFDEVKSVLTEMCSGARRCGYCEDSMADEIEHIWPKDFYPEGTFVWSNYLYACGPCNGPKNNQFAIFPDADPEQLKKLVHPETGSVQPPLGTSVLIDPRVEDPIDYLWLDVIDTFAFTPLEDDESTISWKRANYTIDVLNLNSRDALIEARRNAYGSYRSRLYEYVNRMADGAAPEQLQGIEAEIKREGHPTVWREMKRQQALIPELRELFEQTPQALNW</sequence>
<proteinExistence type="predicted"/>